<dbReference type="GO" id="GO:0005634">
    <property type="term" value="C:nucleus"/>
    <property type="evidence" value="ECO:0007669"/>
    <property type="project" value="UniProtKB-SubCell"/>
</dbReference>
<dbReference type="PANTHER" id="PTHR23348">
    <property type="entry name" value="PERIAXIN/AHNAK"/>
    <property type="match status" value="1"/>
</dbReference>
<feature type="region of interest" description="Disordered" evidence="3">
    <location>
        <begin position="350"/>
        <end position="452"/>
    </location>
</feature>
<evidence type="ECO:0000313" key="4">
    <source>
        <dbReference type="EMBL" id="JAO09260.1"/>
    </source>
</evidence>
<dbReference type="EMBL" id="GBYX01477952">
    <property type="protein sequence ID" value="JAO03738.1"/>
    <property type="molecule type" value="Transcribed_RNA"/>
</dbReference>
<dbReference type="InterPro" id="IPR052082">
    <property type="entry name" value="Myelin_sheath_structural"/>
</dbReference>
<evidence type="ECO:0000256" key="1">
    <source>
        <dbReference type="ARBA" id="ARBA00004123"/>
    </source>
</evidence>
<dbReference type="GO" id="GO:0032287">
    <property type="term" value="P:peripheral nervous system myelin maintenance"/>
    <property type="evidence" value="ECO:0007669"/>
    <property type="project" value="TreeGrafter"/>
</dbReference>
<gene>
    <name evidence="4" type="primary">AHNK</name>
</gene>
<proteinExistence type="predicted"/>
<dbReference type="PANTHER" id="PTHR23348:SF42">
    <property type="entry name" value="PERIAXIN"/>
    <property type="match status" value="1"/>
</dbReference>
<reference evidence="4" key="1">
    <citation type="submission" date="2014-12" db="EMBL/GenBank/DDBJ databases">
        <title>Parallel Evolution in Life History Adaptation Evident in the Tissue-Specific Poeciliopsis prolifica transcriptome.</title>
        <authorList>
            <person name="Jue N.K."/>
            <person name="Foley R.J."/>
            <person name="Obergfell C."/>
            <person name="Reznick D.N."/>
            <person name="O'Neill R.J."/>
            <person name="O'Neill M.J."/>
        </authorList>
    </citation>
    <scope>NUCLEOTIDE SEQUENCE</scope>
</reference>
<protein>
    <submittedName>
        <fullName evidence="4">AHNK</fullName>
    </submittedName>
</protein>
<evidence type="ECO:0000256" key="2">
    <source>
        <dbReference type="ARBA" id="ARBA00023242"/>
    </source>
</evidence>
<comment type="subcellular location">
    <subcellularLocation>
        <location evidence="1">Nucleus</location>
    </subcellularLocation>
</comment>
<organism evidence="4">
    <name type="scientific">Poeciliopsis prolifica</name>
    <name type="common">blackstripe livebearer</name>
    <dbReference type="NCBI Taxonomy" id="188132"/>
    <lineage>
        <taxon>Eukaryota</taxon>
        <taxon>Metazoa</taxon>
        <taxon>Chordata</taxon>
        <taxon>Craniata</taxon>
        <taxon>Vertebrata</taxon>
        <taxon>Euteleostomi</taxon>
        <taxon>Actinopterygii</taxon>
        <taxon>Neopterygii</taxon>
        <taxon>Teleostei</taxon>
        <taxon>Neoteleostei</taxon>
        <taxon>Acanthomorphata</taxon>
        <taxon>Ovalentaria</taxon>
        <taxon>Atherinomorphae</taxon>
        <taxon>Cyprinodontiformes</taxon>
        <taxon>Poeciliidae</taxon>
        <taxon>Poeciliinae</taxon>
        <taxon>Poeciliopsis</taxon>
    </lineage>
</organism>
<dbReference type="EMBL" id="GBYX01472394">
    <property type="protein sequence ID" value="JAO09260.1"/>
    <property type="molecule type" value="Transcribed_RNA"/>
</dbReference>
<evidence type="ECO:0000256" key="3">
    <source>
        <dbReference type="SAM" id="MobiDB-lite"/>
    </source>
</evidence>
<dbReference type="GO" id="GO:0043484">
    <property type="term" value="P:regulation of RNA splicing"/>
    <property type="evidence" value="ECO:0007669"/>
    <property type="project" value="TreeGrafter"/>
</dbReference>
<accession>A0A0S7EXQ3</accession>
<name>A0A0S7EXQ3_9TELE</name>
<dbReference type="AlphaFoldDB" id="A0A0S7EXQ3"/>
<dbReference type="GO" id="GO:0005737">
    <property type="term" value="C:cytoplasm"/>
    <property type="evidence" value="ECO:0007669"/>
    <property type="project" value="TreeGrafter"/>
</dbReference>
<sequence length="452" mass="47487">MKVPHADITTPTAEIRGDGEFIVPKVEVTKPKIKGDVSGKAASVQMPSVDISLPKVKGKSGTSYSVQGVEGAGKSEINMPAINISAPDAGLDFDSGQRIPDEVEGTVKGPKISLPKVDVSLPKMEAPGVNIKGPGGGGKFNPPSVDVSFPKMKSDSADVDMDYYVGGDGKFRLPDFDVTLPKMNSPDGEGDVEVGFKLPKVDLALPKSNAGEADREGKGKFQLPSVDVSLPNLKAGKVEVGTEGQKVKGGKFEMPGISLPKGEIKGDIKLPKMATAGAEVDVETSADVSVPKPRGEIEGKVEGGKFSMPSVNISLPKMKLPEGNVKLEAPDLPQIDLSLPTSREPGSVDLEGKGGAKFNMPTFDISLPKGKTEDRELDVKEPAIKGGAKFNMPSLDISLPTIKPPEGGTDIPMEGPEFHIKSPTANVSLKGTGIKEEKMNLPAKDISLPKEK</sequence>
<feature type="compositionally biased region" description="Basic and acidic residues" evidence="3">
    <location>
        <begin position="370"/>
        <end position="383"/>
    </location>
</feature>
<keyword evidence="2" id="KW-0539">Nucleus</keyword>